<dbReference type="EMBL" id="JAAXPR010000001">
    <property type="protein sequence ID" value="NKZ19269.1"/>
    <property type="molecule type" value="Genomic_DNA"/>
</dbReference>
<gene>
    <name evidence="2" type="ORF">HF992_00075</name>
</gene>
<evidence type="ECO:0000313" key="2">
    <source>
        <dbReference type="EMBL" id="NKZ19269.1"/>
    </source>
</evidence>
<comment type="caution">
    <text evidence="2">The sequence shown here is derived from an EMBL/GenBank/DDBJ whole genome shotgun (WGS) entry which is preliminary data.</text>
</comment>
<organism evidence="2 3">
    <name type="scientific">Streptococcus ovuberis</name>
    <dbReference type="NCBI Taxonomy" id="1936207"/>
    <lineage>
        <taxon>Bacteria</taxon>
        <taxon>Bacillati</taxon>
        <taxon>Bacillota</taxon>
        <taxon>Bacilli</taxon>
        <taxon>Lactobacillales</taxon>
        <taxon>Streptococcaceae</taxon>
        <taxon>Streptococcus</taxon>
    </lineage>
</organism>
<dbReference type="Pfam" id="PF10694">
    <property type="entry name" value="DUF2500"/>
    <property type="match status" value="1"/>
</dbReference>
<accession>A0A7X6MZJ9</accession>
<feature type="transmembrane region" description="Helical" evidence="1">
    <location>
        <begin position="6"/>
        <end position="33"/>
    </location>
</feature>
<protein>
    <submittedName>
        <fullName evidence="2">DUF2500 domain-containing protein</fullName>
    </submittedName>
</protein>
<dbReference type="Proteomes" id="UP000522720">
    <property type="component" value="Unassembled WGS sequence"/>
</dbReference>
<keyword evidence="1" id="KW-1133">Transmembrane helix</keyword>
<name>A0A7X6MZJ9_9STRE</name>
<dbReference type="InterPro" id="IPR019635">
    <property type="entry name" value="DUF2500"/>
</dbReference>
<sequence>MTNFIFYYFHLVPFAIFAIILAIFGLQLIRFLFQWQSDNQAERLTREARLVTKRQQVRGTNNAYTYYYVTFEFSDKTRQEFRVKSTDYGQLAEGDEGELTYQGTRFVAFKRI</sequence>
<proteinExistence type="predicted"/>
<reference evidence="2 3" key="1">
    <citation type="submission" date="2020-04" db="EMBL/GenBank/DDBJ databases">
        <title>MicrobeNet Type strains.</title>
        <authorList>
            <person name="Nicholson A.C."/>
        </authorList>
    </citation>
    <scope>NUCLEOTIDE SEQUENCE [LARGE SCALE GENOMIC DNA]</scope>
    <source>
        <strain evidence="2 3">CCUG 69612</strain>
    </source>
</reference>
<evidence type="ECO:0000313" key="3">
    <source>
        <dbReference type="Proteomes" id="UP000522720"/>
    </source>
</evidence>
<dbReference type="RefSeq" id="WP_168548035.1">
    <property type="nucleotide sequence ID" value="NZ_JAAXPR010000001.1"/>
</dbReference>
<evidence type="ECO:0000256" key="1">
    <source>
        <dbReference type="SAM" id="Phobius"/>
    </source>
</evidence>
<dbReference type="Gene3D" id="2.40.50.660">
    <property type="match status" value="1"/>
</dbReference>
<dbReference type="AlphaFoldDB" id="A0A7X6MZJ9"/>
<keyword evidence="1" id="KW-0812">Transmembrane</keyword>
<keyword evidence="3" id="KW-1185">Reference proteome</keyword>
<keyword evidence="1" id="KW-0472">Membrane</keyword>